<evidence type="ECO:0008006" key="3">
    <source>
        <dbReference type="Google" id="ProtNLM"/>
    </source>
</evidence>
<organism evidence="2">
    <name type="scientific">Arundo donax</name>
    <name type="common">Giant reed</name>
    <name type="synonym">Donax arundinaceus</name>
    <dbReference type="NCBI Taxonomy" id="35708"/>
    <lineage>
        <taxon>Eukaryota</taxon>
        <taxon>Viridiplantae</taxon>
        <taxon>Streptophyta</taxon>
        <taxon>Embryophyta</taxon>
        <taxon>Tracheophyta</taxon>
        <taxon>Spermatophyta</taxon>
        <taxon>Magnoliopsida</taxon>
        <taxon>Liliopsida</taxon>
        <taxon>Poales</taxon>
        <taxon>Poaceae</taxon>
        <taxon>PACMAD clade</taxon>
        <taxon>Arundinoideae</taxon>
        <taxon>Arundineae</taxon>
        <taxon>Arundo</taxon>
    </lineage>
</organism>
<sequence>MYKVVSLFLLVFATLQAISTSSICAVSPSDSIFPSRIWDLESRGRGRGTSIWDLMSHQPLPSPSPTFPPAPNSILPL</sequence>
<evidence type="ECO:0000313" key="2">
    <source>
        <dbReference type="EMBL" id="JAD42530.1"/>
    </source>
</evidence>
<reference evidence="2" key="1">
    <citation type="submission" date="2014-09" db="EMBL/GenBank/DDBJ databases">
        <authorList>
            <person name="Magalhaes I.L.F."/>
            <person name="Oliveira U."/>
            <person name="Santos F.R."/>
            <person name="Vidigal T.H.D.A."/>
            <person name="Brescovit A.D."/>
            <person name="Santos A.J."/>
        </authorList>
    </citation>
    <scope>NUCLEOTIDE SEQUENCE</scope>
    <source>
        <tissue evidence="2">Shoot tissue taken approximately 20 cm above the soil surface</tissue>
    </source>
</reference>
<proteinExistence type="predicted"/>
<name>A0A0A9A0J0_ARUDO</name>
<reference evidence="2" key="2">
    <citation type="journal article" date="2015" name="Data Brief">
        <title>Shoot transcriptome of the giant reed, Arundo donax.</title>
        <authorList>
            <person name="Barrero R.A."/>
            <person name="Guerrero F.D."/>
            <person name="Moolhuijzen P."/>
            <person name="Goolsby J.A."/>
            <person name="Tidwell J."/>
            <person name="Bellgard S.E."/>
            <person name="Bellgard M.I."/>
        </authorList>
    </citation>
    <scope>NUCLEOTIDE SEQUENCE</scope>
    <source>
        <tissue evidence="2">Shoot tissue taken approximately 20 cm above the soil surface</tissue>
    </source>
</reference>
<protein>
    <recommendedName>
        <fullName evidence="3">Secreted protein</fullName>
    </recommendedName>
</protein>
<evidence type="ECO:0000256" key="1">
    <source>
        <dbReference type="SAM" id="SignalP"/>
    </source>
</evidence>
<dbReference type="AlphaFoldDB" id="A0A0A9A0J0"/>
<accession>A0A0A9A0J0</accession>
<keyword evidence="1" id="KW-0732">Signal</keyword>
<feature type="signal peptide" evidence="1">
    <location>
        <begin position="1"/>
        <end position="20"/>
    </location>
</feature>
<dbReference type="EMBL" id="GBRH01255365">
    <property type="protein sequence ID" value="JAD42530.1"/>
    <property type="molecule type" value="Transcribed_RNA"/>
</dbReference>
<feature type="chain" id="PRO_5002060108" description="Secreted protein" evidence="1">
    <location>
        <begin position="21"/>
        <end position="77"/>
    </location>
</feature>